<evidence type="ECO:0000256" key="2">
    <source>
        <dbReference type="PROSITE-ProRule" id="PRU00035"/>
    </source>
</evidence>
<dbReference type="InterPro" id="IPR037813">
    <property type="entry name" value="TAF2"/>
</dbReference>
<dbReference type="GO" id="GO:0016251">
    <property type="term" value="F:RNA polymerase II general transcription initiation factor activity"/>
    <property type="evidence" value="ECO:0007669"/>
    <property type="project" value="TreeGrafter"/>
</dbReference>
<organism evidence="4 5">
    <name type="scientific">Babesia ovis</name>
    <dbReference type="NCBI Taxonomy" id="5869"/>
    <lineage>
        <taxon>Eukaryota</taxon>
        <taxon>Sar</taxon>
        <taxon>Alveolata</taxon>
        <taxon>Apicomplexa</taxon>
        <taxon>Aconoidasida</taxon>
        <taxon>Piroplasmida</taxon>
        <taxon>Babesiidae</taxon>
        <taxon>Babesia</taxon>
    </lineage>
</organism>
<accession>A0A9W5TEH3</accession>
<sequence length="1659" mass="187765">MSEYVLVSQDVSAALDFERKALCGWTRLVFQRRGEEPTENDDGGTTQMLALSIPTIEHSNYKGAIVNGEEAVLHLAKTVDPAGNPEAVNRACTNVDLLTFDGIQVMAQQVCDGMLYVEVKHRHPELSVELHFEYLHLENITEDVYFSTHWLLPRCTTSYREYCIFTSSPGSDKWFPSAMLNKGVGIAPDCVYRIEVTLPARYTAVCGMPRDDGDSAIRSTCAEAPIHDNGLDATNSADADETVVGDTTAEITTVDTDHNGQSDVTIVNNPVDTVVHRFKWVTTQQLAVFPGNRFGLYAGEFEFWDGIAVQQQRIQMDSEKGRRILEDEDCIEEYGKHLPTEPGNQPLVYVTLKGYGFLLEPSNIVTEQCLETYRKLLDVEGPSMVYLLFLPLQPFPLGGNVAAHLRTQNFIDIKRCTAFTGSESVLHHMFNEPLVSLYHGMYHSKGNVLLCSIDILHSYSDIDHDPRSVDSRLVLAYGLSSLFTLGTWVNPSRDMHLDLMLQSYLVDQFIKRSMGNNELKVRLWARREAFATITEIYGDCYPLCQTKGMSVSSQVLLADRAYTLKCHLLPAVLDTLFSASNFLPDNFFIEAMKRRLAALSSCCNVNTVEPNCEQRGQSKFATWSDGNMFWSMVGDDMVKRYINVWNAKPPNRLVLQNQIDPHCKLEEIVRRGVEHDHLNNIMKQYQSLIHSFVYGTGCPQMNMGFSLQLQRKGTSMDHLNFRVDVKSLQPPLDIQKDGSSAYTLCRAASLSAKNLYETYSKLSEILQLQEQSEDHTIGSRTKIFERMMQLYGISSDDNCPLIPHVLDFADIANPITIAGSSEAGMLRRNMSLLQMWHDPVDLVGRDGNFLMGFGYIGPFPHGFCLGNGPLYDCVEMARQHCDVNSMIETYVDNGSTYCGAYTYKNGFERIMGKGSMPVASNGGIPFWQLIHQQEVMINPDNGSLPLSAGFSKQWISTFKVDIVEDDGVRENVKVLGDMVPASYKVNPRAERGRKKVAIKGVPDKDLDDMIDDTQRKSSYIGHHSDSDRMVIEWMKMLFIGIHPELAQLDNRSVVAKICSKIRLPMLWMSADSGFRLIARIRRCQSSSMWEQQLLSDNNIYGQMDAAAALGSFGRSVNYTTCENPIVHIAISKLELMIRRHRIHPSVRARCLYSLACLHNRDYREQNAIQSVFANYLKAFSLNNTGANYWHPSEARFMLDFFRALSLLRNRMGYSPQMVIDMFSKVLEGMNGLNYLVHATNIVECCSYLAIPPCALKHMEQGIKSCMDIKRLWELLWHLFRLDGIPGSGSSSKMLSAAFLRCISRQPLLLQMCKNRFRKDKDIGFEFDFYYFIPLLQNVHILVQGAFELGQTYYSKQVHIAAIEALLRVVMMGSYIIDYEEDMDNRTMGTMKMVKVDHNQQIERLQQFAGVLDATNCCIALCQRLTERDLVIYAWNAYARLIEELSQSHPVLFINLDTAQARQVRDLLYQQLRPYAVSRRPYNLEIYIHIRSAILLLFGPGYVFEGDPAPDQKLVTQRLELITSGLSMPRIAAFRRMHGDGGCSGTIDWVEVAVEAIGALKELPQARWFIHDPELSIVGYRSMVRHPMWFAKIEQKALSGQYTIPMQFKADVALVFKNAKSVNKADSMPYADALVVEGQFDTLWPAIVRTFQRNAKAARS</sequence>
<gene>
    <name evidence="4" type="ORF">BaOVIS_020730</name>
</gene>
<keyword evidence="1 2" id="KW-0103">Bromodomain</keyword>
<dbReference type="InterPro" id="IPR036427">
    <property type="entry name" value="Bromodomain-like_sf"/>
</dbReference>
<dbReference type="GO" id="GO:0000976">
    <property type="term" value="F:transcription cis-regulatory region binding"/>
    <property type="evidence" value="ECO:0007669"/>
    <property type="project" value="TreeGrafter"/>
</dbReference>
<evidence type="ECO:0000259" key="3">
    <source>
        <dbReference type="PROSITE" id="PS50014"/>
    </source>
</evidence>
<dbReference type="GO" id="GO:0005669">
    <property type="term" value="C:transcription factor TFIID complex"/>
    <property type="evidence" value="ECO:0007669"/>
    <property type="project" value="InterPro"/>
</dbReference>
<dbReference type="CDD" id="cd04369">
    <property type="entry name" value="Bromodomain"/>
    <property type="match status" value="1"/>
</dbReference>
<reference evidence="4" key="1">
    <citation type="submission" date="2019-12" db="EMBL/GenBank/DDBJ databases">
        <title>Genome sequence of Babesia ovis.</title>
        <authorList>
            <person name="Yamagishi J."/>
            <person name="Sevinc F."/>
            <person name="Xuan X."/>
        </authorList>
    </citation>
    <scope>NUCLEOTIDE SEQUENCE</scope>
    <source>
        <strain evidence="4">Selcuk</strain>
    </source>
</reference>
<dbReference type="SUPFAM" id="SSF47370">
    <property type="entry name" value="Bromodomain"/>
    <property type="match status" value="1"/>
</dbReference>
<dbReference type="PANTHER" id="PTHR15137">
    <property type="entry name" value="TRANSCRIPTION INITIATION FACTOR TFIID"/>
    <property type="match status" value="1"/>
</dbReference>
<name>A0A9W5TEH3_BABOV</name>
<dbReference type="GO" id="GO:0003682">
    <property type="term" value="F:chromatin binding"/>
    <property type="evidence" value="ECO:0007669"/>
    <property type="project" value="TreeGrafter"/>
</dbReference>
<dbReference type="OrthoDB" id="21449at2759"/>
<dbReference type="PROSITE" id="PS50014">
    <property type="entry name" value="BROMODOMAIN_2"/>
    <property type="match status" value="1"/>
</dbReference>
<comment type="caution">
    <text evidence="4">The sequence shown here is derived from an EMBL/GenBank/DDBJ whole genome shotgun (WGS) entry which is preliminary data.</text>
</comment>
<protein>
    <submittedName>
        <fullName evidence="4">Bromodomain containing protein protein, putative</fullName>
    </submittedName>
</protein>
<evidence type="ECO:0000313" key="5">
    <source>
        <dbReference type="Proteomes" id="UP001057455"/>
    </source>
</evidence>
<dbReference type="EMBL" id="BLIY01000017">
    <property type="protein sequence ID" value="GFE54669.1"/>
    <property type="molecule type" value="Genomic_DNA"/>
</dbReference>
<proteinExistence type="predicted"/>
<dbReference type="Pfam" id="PF00439">
    <property type="entry name" value="Bromodomain"/>
    <property type="match status" value="1"/>
</dbReference>
<feature type="domain" description="Bromo" evidence="3">
    <location>
        <begin position="1579"/>
        <end position="1629"/>
    </location>
</feature>
<dbReference type="Proteomes" id="UP001057455">
    <property type="component" value="Unassembled WGS sequence"/>
</dbReference>
<dbReference type="SMART" id="SM00297">
    <property type="entry name" value="BROMO"/>
    <property type="match status" value="1"/>
</dbReference>
<dbReference type="InterPro" id="IPR001487">
    <property type="entry name" value="Bromodomain"/>
</dbReference>
<evidence type="ECO:0000256" key="1">
    <source>
        <dbReference type="ARBA" id="ARBA00023117"/>
    </source>
</evidence>
<dbReference type="GO" id="GO:0006367">
    <property type="term" value="P:transcription initiation at RNA polymerase II promoter"/>
    <property type="evidence" value="ECO:0007669"/>
    <property type="project" value="TreeGrafter"/>
</dbReference>
<keyword evidence="5" id="KW-1185">Reference proteome</keyword>
<dbReference type="PANTHER" id="PTHR15137:SF9">
    <property type="entry name" value="TRANSCRIPTION INITIATION FACTOR TFIID SUBUNIT 2"/>
    <property type="match status" value="1"/>
</dbReference>
<dbReference type="Gene3D" id="1.20.920.10">
    <property type="entry name" value="Bromodomain-like"/>
    <property type="match status" value="1"/>
</dbReference>
<evidence type="ECO:0000313" key="4">
    <source>
        <dbReference type="EMBL" id="GFE54669.1"/>
    </source>
</evidence>